<dbReference type="Proteomes" id="UP000886355">
    <property type="component" value="Unassembled WGS sequence"/>
</dbReference>
<accession>A0A7C1AVJ8</accession>
<dbReference type="PANTHER" id="PTHR30535:SF34">
    <property type="entry name" value="MOLYBDATE-BINDING PROTEIN MOLA"/>
    <property type="match status" value="1"/>
</dbReference>
<dbReference type="CDD" id="cd01147">
    <property type="entry name" value="HemV-2"/>
    <property type="match status" value="1"/>
</dbReference>
<dbReference type="InterPro" id="IPR002491">
    <property type="entry name" value="ABC_transptr_periplasmic_BD"/>
</dbReference>
<proteinExistence type="predicted"/>
<dbReference type="PROSITE" id="PS50983">
    <property type="entry name" value="FE_B12_PBP"/>
    <property type="match status" value="1"/>
</dbReference>
<reference evidence="2" key="1">
    <citation type="journal article" date="2020" name="mSystems">
        <title>Genome- and Community-Level Interaction Insights into Carbon Utilization and Element Cycling Functions of Hydrothermarchaeota in Hydrothermal Sediment.</title>
        <authorList>
            <person name="Zhou Z."/>
            <person name="Liu Y."/>
            <person name="Xu W."/>
            <person name="Pan J."/>
            <person name="Luo Z.H."/>
            <person name="Li M."/>
        </authorList>
    </citation>
    <scope>NUCLEOTIDE SEQUENCE [LARGE SCALE GENOMIC DNA]</scope>
    <source>
        <strain evidence="2">HyVt-19</strain>
    </source>
</reference>
<dbReference type="InterPro" id="IPR050902">
    <property type="entry name" value="ABC_Transporter_SBP"/>
</dbReference>
<name>A0A7C1AVJ8_9BACT</name>
<dbReference type="AlphaFoldDB" id="A0A7C1AVJ8"/>
<dbReference type="Pfam" id="PF01497">
    <property type="entry name" value="Peripla_BP_2"/>
    <property type="match status" value="1"/>
</dbReference>
<sequence length="366" mass="41399">MYRSRMILLFALLLIHIWSFHVSAEIFVDMGSRHVEIPDNPRRVICIGPGTLRLIVYLNAQDMVVGVEEMEKRFPRGRPYWMAHPELTKLPSIGPGGPQSINTKPDLEPILKVKPDVIFVTYMEGKLADEVQKLSGIPVIVLSYGAFATFEEEILDSLVLAGKILGREERAREIVDYVNSLRKDLISRTAMARGRSNLCVYVGGIGYRGAHGIESTELNYIPFSWIGIPNCAERLPSRIGSHLFVDKEALLRLDPDVIFIDGGGLALVLDDFHKHRKFYRALKAYKNREIYTLFPFNFYTTNVETALIDAYAVGKILFPERFADIDLKKKADEIYTFFVGASLYGPMADDYGALGSNPPFWQEDQN</sequence>
<evidence type="ECO:0000313" key="2">
    <source>
        <dbReference type="EMBL" id="HDL89678.1"/>
    </source>
</evidence>
<gene>
    <name evidence="2" type="ORF">ENG14_02105</name>
</gene>
<protein>
    <submittedName>
        <fullName evidence="2">Iron ABC transporter substrate-binding protein</fullName>
    </submittedName>
</protein>
<organism evidence="2">
    <name type="scientific">Thermodesulforhabdus norvegica</name>
    <dbReference type="NCBI Taxonomy" id="39841"/>
    <lineage>
        <taxon>Bacteria</taxon>
        <taxon>Pseudomonadati</taxon>
        <taxon>Thermodesulfobacteriota</taxon>
        <taxon>Syntrophobacteria</taxon>
        <taxon>Syntrophobacterales</taxon>
        <taxon>Thermodesulforhabdaceae</taxon>
        <taxon>Thermodesulforhabdus</taxon>
    </lineage>
</organism>
<comment type="caution">
    <text evidence="2">The sequence shown here is derived from an EMBL/GenBank/DDBJ whole genome shotgun (WGS) entry which is preliminary data.</text>
</comment>
<dbReference type="PANTHER" id="PTHR30535">
    <property type="entry name" value="VITAMIN B12-BINDING PROTEIN"/>
    <property type="match status" value="1"/>
</dbReference>
<feature type="domain" description="Fe/B12 periplasmic-binding" evidence="1">
    <location>
        <begin position="43"/>
        <end position="321"/>
    </location>
</feature>
<evidence type="ECO:0000259" key="1">
    <source>
        <dbReference type="PROSITE" id="PS50983"/>
    </source>
</evidence>
<dbReference type="SUPFAM" id="SSF53807">
    <property type="entry name" value="Helical backbone' metal receptor"/>
    <property type="match status" value="1"/>
</dbReference>
<dbReference type="EMBL" id="DQZW01000100">
    <property type="protein sequence ID" value="HDL89678.1"/>
    <property type="molecule type" value="Genomic_DNA"/>
</dbReference>
<dbReference type="Gene3D" id="3.40.50.1980">
    <property type="entry name" value="Nitrogenase molybdenum iron protein domain"/>
    <property type="match status" value="2"/>
</dbReference>